<name>A0A6C0KJW4_9ZZZZ</name>
<dbReference type="SUPFAM" id="SSF54060">
    <property type="entry name" value="His-Me finger endonucleases"/>
    <property type="match status" value="1"/>
</dbReference>
<protein>
    <submittedName>
        <fullName evidence="1">Uncharacterized protein</fullName>
    </submittedName>
</protein>
<dbReference type="EMBL" id="MN740916">
    <property type="protein sequence ID" value="QHU17573.1"/>
    <property type="molecule type" value="Genomic_DNA"/>
</dbReference>
<accession>A0A6C0KJW4</accession>
<proteinExistence type="predicted"/>
<organism evidence="1">
    <name type="scientific">viral metagenome</name>
    <dbReference type="NCBI Taxonomy" id="1070528"/>
    <lineage>
        <taxon>unclassified sequences</taxon>
        <taxon>metagenomes</taxon>
        <taxon>organismal metagenomes</taxon>
    </lineage>
</organism>
<dbReference type="Gene3D" id="3.90.75.20">
    <property type="match status" value="1"/>
</dbReference>
<dbReference type="AlphaFoldDB" id="A0A6C0KJW4"/>
<sequence>MYEKQTLEEVMSKCVNAKEMNIANTRLIVDISSGEMYRRMKTGNWKKIENKVNHGKGYNVVLIEKKQYTRAKLILCASGEINIQQKYINIHHVNGNRLDCSIGNLNCVYSTSCAKERKETKKA</sequence>
<reference evidence="1" key="1">
    <citation type="journal article" date="2020" name="Nature">
        <title>Giant virus diversity and host interactions through global metagenomics.</title>
        <authorList>
            <person name="Schulz F."/>
            <person name="Roux S."/>
            <person name="Paez-Espino D."/>
            <person name="Jungbluth S."/>
            <person name="Walsh D.A."/>
            <person name="Denef V.J."/>
            <person name="McMahon K.D."/>
            <person name="Konstantinidis K.T."/>
            <person name="Eloe-Fadrosh E.A."/>
            <person name="Kyrpides N.C."/>
            <person name="Woyke T."/>
        </authorList>
    </citation>
    <scope>NUCLEOTIDE SEQUENCE</scope>
    <source>
        <strain evidence="1">GVMAG-S-3300012919-55</strain>
    </source>
</reference>
<evidence type="ECO:0000313" key="1">
    <source>
        <dbReference type="EMBL" id="QHU17573.1"/>
    </source>
</evidence>
<dbReference type="InterPro" id="IPR044925">
    <property type="entry name" value="His-Me_finger_sf"/>
</dbReference>